<evidence type="ECO:0000313" key="3">
    <source>
        <dbReference type="EMBL" id="GFE79634.1"/>
    </source>
</evidence>
<keyword evidence="1" id="KW-0812">Transmembrane</keyword>
<keyword evidence="1" id="KW-0472">Membrane</keyword>
<organism evidence="3 4">
    <name type="scientific">Steroidobacter agaridevorans</name>
    <dbReference type="NCBI Taxonomy" id="2695856"/>
    <lineage>
        <taxon>Bacteria</taxon>
        <taxon>Pseudomonadati</taxon>
        <taxon>Pseudomonadota</taxon>
        <taxon>Gammaproteobacteria</taxon>
        <taxon>Steroidobacterales</taxon>
        <taxon>Steroidobacteraceae</taxon>
        <taxon>Steroidobacter</taxon>
    </lineage>
</organism>
<keyword evidence="4" id="KW-1185">Reference proteome</keyword>
<dbReference type="AlphaFoldDB" id="A0A829Y8K9"/>
<keyword evidence="2" id="KW-0732">Signal</keyword>
<evidence type="ECO:0000256" key="1">
    <source>
        <dbReference type="SAM" id="Phobius"/>
    </source>
</evidence>
<protein>
    <submittedName>
        <fullName evidence="3">Membrane protein</fullName>
    </submittedName>
</protein>
<feature type="transmembrane region" description="Helical" evidence="1">
    <location>
        <begin position="84"/>
        <end position="107"/>
    </location>
</feature>
<keyword evidence="1" id="KW-1133">Transmembrane helix</keyword>
<comment type="caution">
    <text evidence="3">The sequence shown here is derived from an EMBL/GenBank/DDBJ whole genome shotgun (WGS) entry which is preliminary data.</text>
</comment>
<evidence type="ECO:0000256" key="2">
    <source>
        <dbReference type="SAM" id="SignalP"/>
    </source>
</evidence>
<proteinExistence type="predicted"/>
<feature type="chain" id="PRO_5032352389" evidence="2">
    <location>
        <begin position="22"/>
        <end position="240"/>
    </location>
</feature>
<feature type="transmembrane region" description="Helical" evidence="1">
    <location>
        <begin position="166"/>
        <end position="190"/>
    </location>
</feature>
<sequence length="240" mass="25841">MLLSVVCGAASVLLAAATAMAHSVSEQAQQRMLIGGFADAAWIGAEHMLTGYDHLLFLLGVMLFLTRFSQIVVFITAFTAGHTITLLFATLAGITANPYLVDAVIALTVTYKAIENMDLFRRWFRRPAPNLLFMVFVFGLIHGFGLSTRLQQMTLAKDPELVTKIIAFNVGVEFGQIAALALMTAVVKVWRTSTAFPAITRVTNGALIAASAVLLAVQVHGYVTSSQDVTAVSERATYPS</sequence>
<dbReference type="Proteomes" id="UP000445000">
    <property type="component" value="Unassembled WGS sequence"/>
</dbReference>
<dbReference type="RefSeq" id="WP_244318877.1">
    <property type="nucleotide sequence ID" value="NZ_BLJN01000001.1"/>
</dbReference>
<feature type="transmembrane region" description="Helical" evidence="1">
    <location>
        <begin position="56"/>
        <end position="78"/>
    </location>
</feature>
<dbReference type="InterPro" id="IPR032809">
    <property type="entry name" value="Put_HupE_UreJ"/>
</dbReference>
<feature type="transmembrane region" description="Helical" evidence="1">
    <location>
        <begin position="128"/>
        <end position="146"/>
    </location>
</feature>
<feature type="signal peptide" evidence="2">
    <location>
        <begin position="1"/>
        <end position="21"/>
    </location>
</feature>
<gene>
    <name evidence="3" type="ORF">GCM10011487_16340</name>
</gene>
<dbReference type="EMBL" id="BLJN01000001">
    <property type="protein sequence ID" value="GFE79634.1"/>
    <property type="molecule type" value="Genomic_DNA"/>
</dbReference>
<accession>A0A829Y8K9</accession>
<dbReference type="Pfam" id="PF13795">
    <property type="entry name" value="HupE_UreJ_2"/>
    <property type="match status" value="1"/>
</dbReference>
<feature type="transmembrane region" description="Helical" evidence="1">
    <location>
        <begin position="202"/>
        <end position="223"/>
    </location>
</feature>
<name>A0A829Y8K9_9GAMM</name>
<reference evidence="4" key="1">
    <citation type="submission" date="2020-01" db="EMBL/GenBank/DDBJ databases">
        <title>'Steroidobacter agaridevorans' sp. nov., agar-degrading bacteria isolated from rhizosphere soils.</title>
        <authorList>
            <person name="Ikenaga M."/>
            <person name="Kataoka M."/>
            <person name="Murouchi A."/>
            <person name="Katsuragi S."/>
            <person name="Sakai M."/>
        </authorList>
    </citation>
    <scope>NUCLEOTIDE SEQUENCE [LARGE SCALE GENOMIC DNA]</scope>
    <source>
        <strain evidence="4">YU21-B</strain>
    </source>
</reference>
<evidence type="ECO:0000313" key="4">
    <source>
        <dbReference type="Proteomes" id="UP000445000"/>
    </source>
</evidence>